<feature type="non-terminal residue" evidence="1">
    <location>
        <position position="215"/>
    </location>
</feature>
<dbReference type="Proteomes" id="UP000789572">
    <property type="component" value="Unassembled WGS sequence"/>
</dbReference>
<keyword evidence="2" id="KW-1185">Reference proteome</keyword>
<comment type="caution">
    <text evidence="1">The sequence shown here is derived from an EMBL/GenBank/DDBJ whole genome shotgun (WGS) entry which is preliminary data.</text>
</comment>
<evidence type="ECO:0000313" key="2">
    <source>
        <dbReference type="Proteomes" id="UP000789572"/>
    </source>
</evidence>
<dbReference type="AlphaFoldDB" id="A0A9N9D7T8"/>
<reference evidence="1" key="1">
    <citation type="submission" date="2021-06" db="EMBL/GenBank/DDBJ databases">
        <authorList>
            <person name="Kallberg Y."/>
            <person name="Tangrot J."/>
            <person name="Rosling A."/>
        </authorList>
    </citation>
    <scope>NUCLEOTIDE SEQUENCE</scope>
    <source>
        <strain evidence="1">IA702</strain>
    </source>
</reference>
<dbReference type="EMBL" id="CAJVPJ010002799">
    <property type="protein sequence ID" value="CAG8629621.1"/>
    <property type="molecule type" value="Genomic_DNA"/>
</dbReference>
<organism evidence="1 2">
    <name type="scientific">Paraglomus occultum</name>
    <dbReference type="NCBI Taxonomy" id="144539"/>
    <lineage>
        <taxon>Eukaryota</taxon>
        <taxon>Fungi</taxon>
        <taxon>Fungi incertae sedis</taxon>
        <taxon>Mucoromycota</taxon>
        <taxon>Glomeromycotina</taxon>
        <taxon>Glomeromycetes</taxon>
        <taxon>Paraglomerales</taxon>
        <taxon>Paraglomeraceae</taxon>
        <taxon>Paraglomus</taxon>
    </lineage>
</organism>
<accession>A0A9N9D7T8</accession>
<name>A0A9N9D7T8_9GLOM</name>
<gene>
    <name evidence="1" type="ORF">POCULU_LOCUS8825</name>
</gene>
<sequence>MDPNYLTESIANDEDIDVYMNADSSADVISDTKANDATEMDDVRETITLDVSDSESDVSENLFEMPRECGYIWTEFQQVLKNVFGERTEPPDVPRKFINDALFEIKCFENEGNCPQESVSVWRNRLNDWLNEMTRMRIMRKSNKETRNYRQQPRLPEKKGKAAEIDNDDFFIRSEYIVPWNRLRSIWIVYFRLQEGFPEGRSHQFVARWINIELL</sequence>
<proteinExistence type="predicted"/>
<dbReference type="OrthoDB" id="10407779at2759"/>
<evidence type="ECO:0000313" key="1">
    <source>
        <dbReference type="EMBL" id="CAG8629621.1"/>
    </source>
</evidence>
<protein>
    <submittedName>
        <fullName evidence="1">6475_t:CDS:1</fullName>
    </submittedName>
</protein>